<gene>
    <name evidence="2" type="ORF">V6N11_006417</name>
</gene>
<dbReference type="InterPro" id="IPR046349">
    <property type="entry name" value="C1-like_sf"/>
</dbReference>
<dbReference type="EMBL" id="JBBPBN010000021">
    <property type="protein sequence ID" value="KAK9015303.1"/>
    <property type="molecule type" value="Genomic_DNA"/>
</dbReference>
<sequence>MPNVPCFPPLTQNTPRRSNISATHIHCHSSKTIQYSARNPRLAVLHACKLAQPPPQLSGAPDHPAPATTSFYTNHALSNYLTRLYKFMTLLIPNTNSPSRPFRTATTPVPVVHATGALIHLSWHTPVVQSSAGFPFTWIALSSYPPLAAMAVHIFSLSSTKHQTWLAIFVCHPSTPKTINHESHPHPLTLTKSPLEFELNSDQDVYNSEAEFYCDVCEERRHKRESVYCCADCKFIAELKCITPNVTVLPLIPKTEHVQQVPPASFSDNVDDGDDDDERSPFCKVIQSHKIRTEEE</sequence>
<organism evidence="2 3">
    <name type="scientific">Hibiscus sabdariffa</name>
    <name type="common">roselle</name>
    <dbReference type="NCBI Taxonomy" id="183260"/>
    <lineage>
        <taxon>Eukaryota</taxon>
        <taxon>Viridiplantae</taxon>
        <taxon>Streptophyta</taxon>
        <taxon>Embryophyta</taxon>
        <taxon>Tracheophyta</taxon>
        <taxon>Spermatophyta</taxon>
        <taxon>Magnoliopsida</taxon>
        <taxon>eudicotyledons</taxon>
        <taxon>Gunneridae</taxon>
        <taxon>Pentapetalae</taxon>
        <taxon>rosids</taxon>
        <taxon>malvids</taxon>
        <taxon>Malvales</taxon>
        <taxon>Malvaceae</taxon>
        <taxon>Malvoideae</taxon>
        <taxon>Hibiscus</taxon>
    </lineage>
</organism>
<proteinExistence type="predicted"/>
<feature type="region of interest" description="Disordered" evidence="1">
    <location>
        <begin position="260"/>
        <end position="281"/>
    </location>
</feature>
<evidence type="ECO:0000313" key="3">
    <source>
        <dbReference type="Proteomes" id="UP001396334"/>
    </source>
</evidence>
<evidence type="ECO:0008006" key="4">
    <source>
        <dbReference type="Google" id="ProtNLM"/>
    </source>
</evidence>
<comment type="caution">
    <text evidence="2">The sequence shown here is derived from an EMBL/GenBank/DDBJ whole genome shotgun (WGS) entry which is preliminary data.</text>
</comment>
<protein>
    <recommendedName>
        <fullName evidence="4">DC1 domain-containing protein</fullName>
    </recommendedName>
</protein>
<keyword evidence="3" id="KW-1185">Reference proteome</keyword>
<dbReference type="SUPFAM" id="SSF57889">
    <property type="entry name" value="Cysteine-rich domain"/>
    <property type="match status" value="1"/>
</dbReference>
<dbReference type="Proteomes" id="UP001396334">
    <property type="component" value="Unassembled WGS sequence"/>
</dbReference>
<name>A0ABR2RQN1_9ROSI</name>
<evidence type="ECO:0000313" key="2">
    <source>
        <dbReference type="EMBL" id="KAK9015303.1"/>
    </source>
</evidence>
<accession>A0ABR2RQN1</accession>
<reference evidence="2 3" key="1">
    <citation type="journal article" date="2024" name="G3 (Bethesda)">
        <title>Genome assembly of Hibiscus sabdariffa L. provides insights into metabolisms of medicinal natural products.</title>
        <authorList>
            <person name="Kim T."/>
        </authorList>
    </citation>
    <scope>NUCLEOTIDE SEQUENCE [LARGE SCALE GENOMIC DNA]</scope>
    <source>
        <strain evidence="2">TK-2024</strain>
        <tissue evidence="2">Old leaves</tissue>
    </source>
</reference>
<feature type="compositionally biased region" description="Acidic residues" evidence="1">
    <location>
        <begin position="269"/>
        <end position="278"/>
    </location>
</feature>
<evidence type="ECO:0000256" key="1">
    <source>
        <dbReference type="SAM" id="MobiDB-lite"/>
    </source>
</evidence>